<evidence type="ECO:0000256" key="2">
    <source>
        <dbReference type="ARBA" id="ARBA00022741"/>
    </source>
</evidence>
<dbReference type="EMBL" id="JABFUD020000004">
    <property type="protein sequence ID" value="KAI5080542.1"/>
    <property type="molecule type" value="Genomic_DNA"/>
</dbReference>
<sequence>MAPCCLRSLSAISHPLTSPSHSTSSQPLVSTKARPFKVSSRAVHSASFSHLANDGSARFNPSRGGRHIECMASRIVAVATEPVAVESETPNSETDFVNGAEGSAETYVYQAEVSRLLDLIVHSLYSHSEVFLRELVSNASDALDKLRFLSVTEPDLLGNNSELAIRIRSDKDQGILIIKDSGIGMTKDDLIESLGTIAQSGTANFLKALKENKDTLGGDSSLIGKFGVGFYSAFLVAEKVAVTSKHPRSDKQYVWEAEANSNAFTVREESNSDYFLERGTSVILYLKEDALDFTDPAKITDLVKGYSQFLSFPIYIGQEKPGAVKATTEEDGGEVEKEKKVYSYELVNEVKPIWMRRPKEITKEEYHTFYKTTFGERLDPMAYTHFNTEGEVEFKSLLYIPGMAPFSSDESTSKLKNIKLYVKRVFISDDFHGELFPRYLAFMKGIVDSNDLPLNVSRELLQESRIVNLMKKRLTKKTFDLFDSIMKRDNKEDYKKFCRNYGKYIKMGITEDKENHKRLSSFLRYYSSKHQEEMTSLKDYVDNMKEDQQAIYYFSSESVKSARNAPFMEKLVERGYEVLFLTEPLDEVSINALKSYKGKDFVDVSKEDFDLDDEEGQEQLEEEFGPLCDWMKEKLGERISRVEVSRRLSTSPCALISGKHGWSANMERIMRAQNLGDTPGLREYMASTRILEINPKSTIIQYLDDARMAGKSGTCDMIELLYETALMSSGFAPEDPAGFGSRIYDLISASVEDDNAGFEAQQGTISAENNLSPPNVEYYEPRTVVEPEVV</sequence>
<dbReference type="CDD" id="cd16927">
    <property type="entry name" value="HATPase_Hsp90-like"/>
    <property type="match status" value="1"/>
</dbReference>
<accession>A0A9D4ZNU4</accession>
<keyword evidence="4" id="KW-0809">Transit peptide</keyword>
<feature type="binding site" evidence="7">
    <location>
        <position position="134"/>
    </location>
    <ligand>
        <name>ATP</name>
        <dbReference type="ChEBI" id="CHEBI:30616"/>
    </ligand>
</feature>
<dbReference type="PIRSF" id="PIRSF002583">
    <property type="entry name" value="Hsp90"/>
    <property type="match status" value="1"/>
</dbReference>
<feature type="binding site" evidence="7">
    <location>
        <position position="458"/>
    </location>
    <ligand>
        <name>ATP</name>
        <dbReference type="ChEBI" id="CHEBI:30616"/>
    </ligand>
</feature>
<dbReference type="Gene3D" id="3.40.50.11260">
    <property type="match status" value="1"/>
</dbReference>
<dbReference type="Gene3D" id="3.30.565.10">
    <property type="entry name" value="Histidine kinase-like ATPase, C-terminal domain"/>
    <property type="match status" value="1"/>
</dbReference>
<dbReference type="Gene3D" id="1.20.120.790">
    <property type="entry name" value="Heat shock protein 90, C-terminal domain"/>
    <property type="match status" value="1"/>
</dbReference>
<dbReference type="Proteomes" id="UP000886520">
    <property type="component" value="Chromosome 4"/>
</dbReference>
<dbReference type="FunFam" id="3.30.230.80:FF:000005">
    <property type="entry name" value="heat shock protein 90-5, chloroplastic"/>
    <property type="match status" value="1"/>
</dbReference>
<dbReference type="FunFam" id="1.20.120.790:FF:000001">
    <property type="entry name" value="Heat shock protein 90 alpha"/>
    <property type="match status" value="1"/>
</dbReference>
<keyword evidence="3 7" id="KW-0067">ATP-binding</keyword>
<dbReference type="HAMAP" id="MF_00505">
    <property type="entry name" value="HSP90"/>
    <property type="match status" value="1"/>
</dbReference>
<dbReference type="InterPro" id="IPR020568">
    <property type="entry name" value="Ribosomal_Su5_D2-typ_SF"/>
</dbReference>
<feature type="binding site" evidence="7">
    <location>
        <position position="138"/>
    </location>
    <ligand>
        <name>ATP</name>
        <dbReference type="ChEBI" id="CHEBI:30616"/>
    </ligand>
</feature>
<dbReference type="PRINTS" id="PR00775">
    <property type="entry name" value="HEATSHOCK90"/>
</dbReference>
<name>A0A9D4ZNU4_ADICA</name>
<dbReference type="GO" id="GO:0140662">
    <property type="term" value="F:ATP-dependent protein folding chaperone"/>
    <property type="evidence" value="ECO:0007669"/>
    <property type="project" value="InterPro"/>
</dbReference>
<evidence type="ECO:0000256" key="1">
    <source>
        <dbReference type="ARBA" id="ARBA00008239"/>
    </source>
</evidence>
<keyword evidence="2 7" id="KW-0547">Nucleotide-binding</keyword>
<evidence type="ECO:0000256" key="7">
    <source>
        <dbReference type="PIRSR" id="PIRSR002583-1"/>
    </source>
</evidence>
<dbReference type="OrthoDB" id="28737at2759"/>
<dbReference type="NCBIfam" id="NF003555">
    <property type="entry name" value="PRK05218.1"/>
    <property type="match status" value="1"/>
</dbReference>
<protein>
    <submittedName>
        <fullName evidence="8">Uncharacterized protein</fullName>
    </submittedName>
</protein>
<dbReference type="InterPro" id="IPR001404">
    <property type="entry name" value="Hsp90_fam"/>
</dbReference>
<comment type="caution">
    <text evidence="8">The sequence shown here is derived from an EMBL/GenBank/DDBJ whole genome shotgun (WGS) entry which is preliminary data.</text>
</comment>
<dbReference type="GO" id="GO:0051082">
    <property type="term" value="F:unfolded protein binding"/>
    <property type="evidence" value="ECO:0007669"/>
    <property type="project" value="InterPro"/>
</dbReference>
<dbReference type="SUPFAM" id="SSF55874">
    <property type="entry name" value="ATPase domain of HSP90 chaperone/DNA topoisomerase II/histidine kinase"/>
    <property type="match status" value="1"/>
</dbReference>
<dbReference type="GO" id="GO:0016887">
    <property type="term" value="F:ATP hydrolysis activity"/>
    <property type="evidence" value="ECO:0007669"/>
    <property type="project" value="InterPro"/>
</dbReference>
<feature type="binding site" evidence="7">
    <location>
        <position position="180"/>
    </location>
    <ligand>
        <name>ATP</name>
        <dbReference type="ChEBI" id="CHEBI:30616"/>
    </ligand>
</feature>
<organism evidence="8 9">
    <name type="scientific">Adiantum capillus-veneris</name>
    <name type="common">Maidenhair fern</name>
    <dbReference type="NCBI Taxonomy" id="13818"/>
    <lineage>
        <taxon>Eukaryota</taxon>
        <taxon>Viridiplantae</taxon>
        <taxon>Streptophyta</taxon>
        <taxon>Embryophyta</taxon>
        <taxon>Tracheophyta</taxon>
        <taxon>Polypodiopsida</taxon>
        <taxon>Polypodiidae</taxon>
        <taxon>Polypodiales</taxon>
        <taxon>Pteridineae</taxon>
        <taxon>Pteridaceae</taxon>
        <taxon>Vittarioideae</taxon>
        <taxon>Adiantum</taxon>
    </lineage>
</organism>
<dbReference type="Pfam" id="PF00183">
    <property type="entry name" value="HSP90"/>
    <property type="match status" value="1"/>
</dbReference>
<proteinExistence type="inferred from homology"/>
<evidence type="ECO:0000256" key="4">
    <source>
        <dbReference type="ARBA" id="ARBA00022946"/>
    </source>
</evidence>
<dbReference type="AlphaFoldDB" id="A0A9D4ZNU4"/>
<evidence type="ECO:0000313" key="8">
    <source>
        <dbReference type="EMBL" id="KAI5080542.1"/>
    </source>
</evidence>
<evidence type="ECO:0000313" key="9">
    <source>
        <dbReference type="Proteomes" id="UP000886520"/>
    </source>
</evidence>
<keyword evidence="9" id="KW-1185">Reference proteome</keyword>
<evidence type="ECO:0000256" key="3">
    <source>
        <dbReference type="ARBA" id="ARBA00022840"/>
    </source>
</evidence>
<dbReference type="GO" id="GO:0005524">
    <property type="term" value="F:ATP binding"/>
    <property type="evidence" value="ECO:0007669"/>
    <property type="project" value="UniProtKB-KW"/>
</dbReference>
<keyword evidence="6" id="KW-0143">Chaperone</keyword>
<dbReference type="FunFam" id="3.40.50.11260:FF:000005">
    <property type="entry name" value="Heat shock protein 90"/>
    <property type="match status" value="1"/>
</dbReference>
<dbReference type="FunFam" id="3.30.565.10:FF:000024">
    <property type="entry name" value="heat shock protein 90-5, chloroplastic"/>
    <property type="match status" value="1"/>
</dbReference>
<dbReference type="InterPro" id="IPR020575">
    <property type="entry name" value="Hsp90_N"/>
</dbReference>
<dbReference type="Pfam" id="PF13589">
    <property type="entry name" value="HATPase_c_3"/>
    <property type="match status" value="1"/>
</dbReference>
<dbReference type="InterPro" id="IPR037196">
    <property type="entry name" value="HSP90_C"/>
</dbReference>
<dbReference type="SUPFAM" id="SSF110942">
    <property type="entry name" value="HSP90 C-terminal domain"/>
    <property type="match status" value="1"/>
</dbReference>
<gene>
    <name evidence="8" type="ORF">GOP47_0003725</name>
</gene>
<reference evidence="8" key="1">
    <citation type="submission" date="2021-01" db="EMBL/GenBank/DDBJ databases">
        <title>Adiantum capillus-veneris genome.</title>
        <authorList>
            <person name="Fang Y."/>
            <person name="Liao Q."/>
        </authorList>
    </citation>
    <scope>NUCLEOTIDE SEQUENCE</scope>
    <source>
        <strain evidence="8">H3</strain>
        <tissue evidence="8">Leaf</tissue>
    </source>
</reference>
<dbReference type="InterPro" id="IPR036890">
    <property type="entry name" value="HATPase_C_sf"/>
</dbReference>
<evidence type="ECO:0000256" key="6">
    <source>
        <dbReference type="ARBA" id="ARBA00023186"/>
    </source>
</evidence>
<dbReference type="GO" id="GO:0005737">
    <property type="term" value="C:cytoplasm"/>
    <property type="evidence" value="ECO:0007669"/>
    <property type="project" value="UniProtKB-ARBA"/>
</dbReference>
<feature type="binding site" evidence="7">
    <location>
        <position position="280"/>
    </location>
    <ligand>
        <name>ATP</name>
        <dbReference type="ChEBI" id="CHEBI:30616"/>
    </ligand>
</feature>
<feature type="binding site" evidence="7">
    <location>
        <position position="185"/>
    </location>
    <ligand>
        <name>ATP</name>
        <dbReference type="ChEBI" id="CHEBI:30616"/>
    </ligand>
</feature>
<dbReference type="Gene3D" id="3.30.230.80">
    <property type="match status" value="1"/>
</dbReference>
<dbReference type="SUPFAM" id="SSF54211">
    <property type="entry name" value="Ribosomal protein S5 domain 2-like"/>
    <property type="match status" value="1"/>
</dbReference>
<dbReference type="PANTHER" id="PTHR11528">
    <property type="entry name" value="HEAT SHOCK PROTEIN 90 FAMILY MEMBER"/>
    <property type="match status" value="1"/>
</dbReference>
<evidence type="ECO:0000256" key="5">
    <source>
        <dbReference type="ARBA" id="ARBA00023016"/>
    </source>
</evidence>
<keyword evidence="5" id="KW-0346">Stress response</keyword>
<comment type="similarity">
    <text evidence="1">Belongs to the heat shock protein 90 family.</text>
</comment>
<feature type="binding site" evidence="7">
    <location>
        <begin position="200"/>
        <end position="201"/>
    </location>
    <ligand>
        <name>ATP</name>
        <dbReference type="ChEBI" id="CHEBI:30616"/>
    </ligand>
</feature>